<name>A0A6P1T4V9_9RHOB</name>
<evidence type="ECO:0000313" key="4">
    <source>
        <dbReference type="EMBL" id="QHQ35582.1"/>
    </source>
</evidence>
<dbReference type="SUPFAM" id="SSF55174">
    <property type="entry name" value="Alpha-L RNA-binding motif"/>
    <property type="match status" value="1"/>
</dbReference>
<feature type="domain" description="RNA-binding S4" evidence="3">
    <location>
        <begin position="8"/>
        <end position="72"/>
    </location>
</feature>
<feature type="compositionally biased region" description="Basic and acidic residues" evidence="2">
    <location>
        <begin position="115"/>
        <end position="125"/>
    </location>
</feature>
<dbReference type="Gene3D" id="3.10.290.10">
    <property type="entry name" value="RNA-binding S4 domain"/>
    <property type="match status" value="1"/>
</dbReference>
<sequence>MTDEPASLRIDKWLWHARFYKTRTLAAKVVSSGNVRLNAARISKPSTQVRPGDVLTFSWNDTVLVVEVKALGTRRGPAVEAQALYEKRETVDKRRRTPGGPAFEGGGRPTKKDRRALDQNRDGPS</sequence>
<evidence type="ECO:0000259" key="3">
    <source>
        <dbReference type="SMART" id="SM00363"/>
    </source>
</evidence>
<dbReference type="CDD" id="cd00165">
    <property type="entry name" value="S4"/>
    <property type="match status" value="1"/>
</dbReference>
<organism evidence="4 5">
    <name type="scientific">Algicella marina</name>
    <dbReference type="NCBI Taxonomy" id="2683284"/>
    <lineage>
        <taxon>Bacteria</taxon>
        <taxon>Pseudomonadati</taxon>
        <taxon>Pseudomonadota</taxon>
        <taxon>Alphaproteobacteria</taxon>
        <taxon>Rhodobacterales</taxon>
        <taxon>Paracoccaceae</taxon>
        <taxon>Algicella</taxon>
    </lineage>
</organism>
<feature type="region of interest" description="Disordered" evidence="2">
    <location>
        <begin position="87"/>
        <end position="125"/>
    </location>
</feature>
<reference evidence="4 5" key="1">
    <citation type="submission" date="2019-12" db="EMBL/GenBank/DDBJ databases">
        <title>Complete genome sequence of Algicella marina strain 9Alg 56(T) isolated from the red alga Tichocarpus crinitus.</title>
        <authorList>
            <person name="Kim S.-G."/>
            <person name="Nedashkovskaya O.I."/>
        </authorList>
    </citation>
    <scope>NUCLEOTIDE SEQUENCE [LARGE SCALE GENOMIC DNA]</scope>
    <source>
        <strain evidence="4 5">9Alg 56</strain>
    </source>
</reference>
<dbReference type="InterPro" id="IPR036986">
    <property type="entry name" value="S4_RNA-bd_sf"/>
</dbReference>
<keyword evidence="1" id="KW-0694">RNA-binding</keyword>
<dbReference type="EMBL" id="CP046620">
    <property type="protein sequence ID" value="QHQ35582.1"/>
    <property type="molecule type" value="Genomic_DNA"/>
</dbReference>
<evidence type="ECO:0000256" key="1">
    <source>
        <dbReference type="PROSITE-ProRule" id="PRU00182"/>
    </source>
</evidence>
<dbReference type="InterPro" id="IPR002942">
    <property type="entry name" value="S4_RNA-bd"/>
</dbReference>
<dbReference type="GO" id="GO:0003723">
    <property type="term" value="F:RNA binding"/>
    <property type="evidence" value="ECO:0007669"/>
    <property type="project" value="UniProtKB-KW"/>
</dbReference>
<dbReference type="Proteomes" id="UP000464495">
    <property type="component" value="Chromosome"/>
</dbReference>
<dbReference type="AlphaFoldDB" id="A0A6P1T4V9"/>
<dbReference type="SMART" id="SM00363">
    <property type="entry name" value="S4"/>
    <property type="match status" value="1"/>
</dbReference>
<keyword evidence="5" id="KW-1185">Reference proteome</keyword>
<dbReference type="PROSITE" id="PS50889">
    <property type="entry name" value="S4"/>
    <property type="match status" value="1"/>
</dbReference>
<protein>
    <submittedName>
        <fullName evidence="4">RNA-binding S4 domain-containing protein</fullName>
    </submittedName>
</protein>
<proteinExistence type="predicted"/>
<evidence type="ECO:0000256" key="2">
    <source>
        <dbReference type="SAM" id="MobiDB-lite"/>
    </source>
</evidence>
<evidence type="ECO:0000313" key="5">
    <source>
        <dbReference type="Proteomes" id="UP000464495"/>
    </source>
</evidence>
<gene>
    <name evidence="4" type="ORF">GO499_10515</name>
</gene>
<dbReference type="RefSeq" id="WP_161862142.1">
    <property type="nucleotide sequence ID" value="NZ_CP046620.1"/>
</dbReference>
<dbReference type="KEGG" id="amaq:GO499_10515"/>
<dbReference type="Pfam" id="PF01479">
    <property type="entry name" value="S4"/>
    <property type="match status" value="1"/>
</dbReference>
<accession>A0A6P1T4V9</accession>